<proteinExistence type="inferred from homology"/>
<dbReference type="GO" id="GO:0030488">
    <property type="term" value="P:tRNA methylation"/>
    <property type="evidence" value="ECO:0007669"/>
    <property type="project" value="UniProtKB-UniRule"/>
</dbReference>
<evidence type="ECO:0000313" key="5">
    <source>
        <dbReference type="EMBL" id="PKR79076.1"/>
    </source>
</evidence>
<evidence type="ECO:0000256" key="2">
    <source>
        <dbReference type="ARBA" id="ARBA00022679"/>
    </source>
</evidence>
<evidence type="ECO:0000256" key="1">
    <source>
        <dbReference type="ARBA" id="ARBA00022603"/>
    </source>
</evidence>
<evidence type="ECO:0000313" key="6">
    <source>
        <dbReference type="Proteomes" id="UP000243524"/>
    </source>
</evidence>
<sequence>MNETKAYIQSLYKDSHSLLNEMEAYAEEHHVPIMEKDGIEILKQLIRIHRPKNIFEIGTAIGYSAIQMALAYSGSKVTSVEREQTRYKVAVDNIARAGLEQQIDTHLGDAVSFINELAEDTQFDFVFVDAAKGQYKDYIEAIDSYVPTKGVIVIDNVLFKGYVSGASQENQRWVKIGEKIAKFNEWLMNNENYYTTIIESGDGIAIALKK</sequence>
<comment type="subunit">
    <text evidence="4">Homodimer.</text>
</comment>
<feature type="binding site" evidence="4">
    <location>
        <position position="64"/>
    </location>
    <ligand>
        <name>S-adenosyl-L-methionine</name>
        <dbReference type="ChEBI" id="CHEBI:59789"/>
    </ligand>
</feature>
<keyword evidence="2 4" id="KW-0808">Transferase</keyword>
<feature type="binding site" evidence="4">
    <location>
        <position position="129"/>
    </location>
    <ligand>
        <name>S-adenosyl-L-methionine</name>
        <dbReference type="ChEBI" id="CHEBI:59789"/>
    </ligand>
</feature>
<comment type="caution">
    <text evidence="5">The sequence shown here is derived from an EMBL/GenBank/DDBJ whole genome shotgun (WGS) entry which is preliminary data.</text>
</comment>
<keyword evidence="4" id="KW-0460">Magnesium</keyword>
<feature type="binding site" evidence="4">
    <location>
        <position position="81"/>
    </location>
    <ligand>
        <name>S-adenosyl-L-methionine</name>
        <dbReference type="ChEBI" id="CHEBI:59789"/>
    </ligand>
</feature>
<organism evidence="5 6">
    <name type="scientific">Halalkalibacillus sediminis</name>
    <dbReference type="NCBI Taxonomy" id="2018042"/>
    <lineage>
        <taxon>Bacteria</taxon>
        <taxon>Bacillati</taxon>
        <taxon>Bacillota</taxon>
        <taxon>Bacilli</taxon>
        <taxon>Bacillales</taxon>
        <taxon>Bacillaceae</taxon>
        <taxon>Halalkalibacillus</taxon>
    </lineage>
</organism>
<dbReference type="SUPFAM" id="SSF53335">
    <property type="entry name" value="S-adenosyl-L-methionine-dependent methyltransferases"/>
    <property type="match status" value="1"/>
</dbReference>
<dbReference type="InterPro" id="IPR043675">
    <property type="entry name" value="TrmR_methyltr"/>
</dbReference>
<dbReference type="Gene3D" id="3.40.50.150">
    <property type="entry name" value="Vaccinia Virus protein VP39"/>
    <property type="match status" value="1"/>
</dbReference>
<dbReference type="RefSeq" id="WP_101330820.1">
    <property type="nucleotide sequence ID" value="NZ_PJNH01000001.1"/>
</dbReference>
<reference evidence="5 6" key="1">
    <citation type="submission" date="2017-06" db="EMBL/GenBank/DDBJ databases">
        <title>the draft geome sequence of Illustriluteabacillus marina B3227.</title>
        <authorList>
            <person name="He R.-H."/>
            <person name="Du Z.-J."/>
        </authorList>
    </citation>
    <scope>NUCLEOTIDE SEQUENCE [LARGE SCALE GENOMIC DNA]</scope>
    <source>
        <strain evidence="5 6">B3227</strain>
    </source>
</reference>
<keyword evidence="4" id="KW-0819">tRNA processing</keyword>
<evidence type="ECO:0000256" key="4">
    <source>
        <dbReference type="HAMAP-Rule" id="MF_02217"/>
    </source>
</evidence>
<keyword evidence="1 4" id="KW-0489">Methyltransferase</keyword>
<feature type="binding site" evidence="4">
    <location>
        <begin position="109"/>
        <end position="110"/>
    </location>
    <ligand>
        <name>S-adenosyl-L-methionine</name>
        <dbReference type="ChEBI" id="CHEBI:59789"/>
    </ligand>
</feature>
<evidence type="ECO:0000256" key="3">
    <source>
        <dbReference type="ARBA" id="ARBA00022691"/>
    </source>
</evidence>
<name>A0A2I0QXL2_9BACI</name>
<dbReference type="PANTHER" id="PTHR10509">
    <property type="entry name" value="O-METHYLTRANSFERASE-RELATED"/>
    <property type="match status" value="1"/>
</dbReference>
<dbReference type="HAMAP" id="MF_02217">
    <property type="entry name" value="TrmR_methyltr"/>
    <property type="match status" value="1"/>
</dbReference>
<keyword evidence="4" id="KW-0479">Metal-binding</keyword>
<dbReference type="OrthoDB" id="9799672at2"/>
<protein>
    <recommendedName>
        <fullName evidence="4">tRNA 5-hydroxyuridine methyltransferase</fullName>
        <ecNumber evidence="4">2.1.1.-</ecNumber>
    </recommendedName>
    <alternativeName>
        <fullName evidence="4">ho5U methyltransferase</fullName>
    </alternativeName>
</protein>
<dbReference type="Proteomes" id="UP000243524">
    <property type="component" value="Unassembled WGS sequence"/>
</dbReference>
<feature type="binding site" evidence="4">
    <location>
        <position position="34"/>
    </location>
    <ligand>
        <name>S-adenosyl-L-methionine</name>
        <dbReference type="ChEBI" id="CHEBI:59789"/>
    </ligand>
</feature>
<comment type="function">
    <text evidence="4">Catalyzes the methylation of 5-hydroxyuridine (ho5U) to form 5-methoxyuridine (mo5U) at position 34 in tRNAs.</text>
</comment>
<dbReference type="InterPro" id="IPR029063">
    <property type="entry name" value="SAM-dependent_MTases_sf"/>
</dbReference>
<dbReference type="EMBL" id="PJNH01000001">
    <property type="protein sequence ID" value="PKR79076.1"/>
    <property type="molecule type" value="Genomic_DNA"/>
</dbReference>
<dbReference type="PANTHER" id="PTHR10509:SF14">
    <property type="entry name" value="CAFFEOYL-COA O-METHYLTRANSFERASE 3-RELATED"/>
    <property type="match status" value="1"/>
</dbReference>
<keyword evidence="6" id="KW-1185">Reference proteome</keyword>
<feature type="binding site" evidence="4">
    <location>
        <position position="156"/>
    </location>
    <ligand>
        <name>Mg(2+)</name>
        <dbReference type="ChEBI" id="CHEBI:18420"/>
    </ligand>
</feature>
<dbReference type="GO" id="GO:0000287">
    <property type="term" value="F:magnesium ion binding"/>
    <property type="evidence" value="ECO:0007669"/>
    <property type="project" value="UniProtKB-UniRule"/>
</dbReference>
<dbReference type="GO" id="GO:0016300">
    <property type="term" value="F:tRNA (uridine) methyltransferase activity"/>
    <property type="evidence" value="ECO:0007669"/>
    <property type="project" value="UniProtKB-UniRule"/>
</dbReference>
<dbReference type="GO" id="GO:0008171">
    <property type="term" value="F:O-methyltransferase activity"/>
    <property type="evidence" value="ECO:0007669"/>
    <property type="project" value="InterPro"/>
</dbReference>
<dbReference type="Pfam" id="PF01596">
    <property type="entry name" value="Methyltransf_3"/>
    <property type="match status" value="1"/>
</dbReference>
<dbReference type="GO" id="GO:0008757">
    <property type="term" value="F:S-adenosylmethionine-dependent methyltransferase activity"/>
    <property type="evidence" value="ECO:0007669"/>
    <property type="project" value="TreeGrafter"/>
</dbReference>
<gene>
    <name evidence="4" type="primary">trmR</name>
    <name evidence="5" type="ORF">CEY16_04805</name>
</gene>
<dbReference type="EC" id="2.1.1.-" evidence="4"/>
<comment type="catalytic activity">
    <reaction evidence="4">
        <text>5-hydroxyuridine(34) in tRNA + S-adenosyl-L-methionine = 5-methoxyuridine(34) in tRNA + S-adenosyl-L-homocysteine + H(+)</text>
        <dbReference type="Rhea" id="RHEA:60524"/>
        <dbReference type="Rhea" id="RHEA-COMP:13381"/>
        <dbReference type="Rhea" id="RHEA-COMP:15591"/>
        <dbReference type="ChEBI" id="CHEBI:15378"/>
        <dbReference type="ChEBI" id="CHEBI:57856"/>
        <dbReference type="ChEBI" id="CHEBI:59789"/>
        <dbReference type="ChEBI" id="CHEBI:136877"/>
        <dbReference type="ChEBI" id="CHEBI:143860"/>
    </reaction>
</comment>
<comment type="similarity">
    <text evidence="4">Belongs to the class I-like SAM-binding methyltransferase superfamily. Cation-dependent O-methyltransferase family.</text>
</comment>
<feature type="binding site" evidence="4">
    <location>
        <position position="129"/>
    </location>
    <ligand>
        <name>Mg(2+)</name>
        <dbReference type="ChEBI" id="CHEBI:18420"/>
    </ligand>
</feature>
<dbReference type="InterPro" id="IPR050362">
    <property type="entry name" value="Cation-dep_OMT"/>
</dbReference>
<feature type="binding site" evidence="4">
    <location>
        <position position="155"/>
    </location>
    <ligand>
        <name>Mg(2+)</name>
        <dbReference type="ChEBI" id="CHEBI:18420"/>
    </ligand>
</feature>
<dbReference type="AlphaFoldDB" id="A0A2I0QXL2"/>
<dbReference type="CDD" id="cd02440">
    <property type="entry name" value="AdoMet_MTases"/>
    <property type="match status" value="1"/>
</dbReference>
<keyword evidence="3 4" id="KW-0949">S-adenosyl-L-methionine</keyword>
<accession>A0A2I0QXL2</accession>
<dbReference type="PROSITE" id="PS51682">
    <property type="entry name" value="SAM_OMT_I"/>
    <property type="match status" value="1"/>
</dbReference>
<dbReference type="InterPro" id="IPR002935">
    <property type="entry name" value="SAM_O-MeTrfase"/>
</dbReference>